<evidence type="ECO:0000256" key="6">
    <source>
        <dbReference type="ARBA" id="ARBA00022741"/>
    </source>
</evidence>
<dbReference type="PIRSF" id="PIRSF000548">
    <property type="entry name" value="PK_regulatory"/>
    <property type="match status" value="1"/>
</dbReference>
<evidence type="ECO:0000256" key="7">
    <source>
        <dbReference type="ARBA" id="ARBA00023149"/>
    </source>
</evidence>
<dbReference type="InterPro" id="IPR012198">
    <property type="entry name" value="cAMP_dep_PK_reg_su"/>
</dbReference>
<keyword evidence="7 8" id="KW-0114">cAMP</keyword>
<evidence type="ECO:0000256" key="5">
    <source>
        <dbReference type="ARBA" id="ARBA00022737"/>
    </source>
</evidence>
<proteinExistence type="inferred from homology"/>
<dbReference type="Gene3D" id="2.60.120.10">
    <property type="entry name" value="Jelly Rolls"/>
    <property type="match status" value="2"/>
</dbReference>
<dbReference type="SUPFAM" id="SSF51206">
    <property type="entry name" value="cAMP-binding domain-like"/>
    <property type="match status" value="2"/>
</dbReference>
<evidence type="ECO:0000313" key="11">
    <source>
        <dbReference type="EMBL" id="CAI2371482.1"/>
    </source>
</evidence>
<feature type="binding site" evidence="8">
    <location>
        <position position="220"/>
    </location>
    <ligand>
        <name>3',5'-cyclic AMP</name>
        <dbReference type="ChEBI" id="CHEBI:58165"/>
        <label>1</label>
    </ligand>
</feature>
<dbReference type="Proteomes" id="UP001295684">
    <property type="component" value="Unassembled WGS sequence"/>
</dbReference>
<accession>A0AAD1UQY4</accession>
<keyword evidence="12" id="KW-1185">Reference proteome</keyword>
<dbReference type="PANTHER" id="PTHR11635">
    <property type="entry name" value="CAMP-DEPENDENT PROTEIN KINASE REGULATORY CHAIN"/>
    <property type="match status" value="1"/>
</dbReference>
<dbReference type="GO" id="GO:0034236">
    <property type="term" value="F:protein kinase A catalytic subunit binding"/>
    <property type="evidence" value="ECO:0007669"/>
    <property type="project" value="TreeGrafter"/>
</dbReference>
<evidence type="ECO:0000256" key="1">
    <source>
        <dbReference type="ARBA" id="ARBA00005753"/>
    </source>
</evidence>
<dbReference type="AlphaFoldDB" id="A0AAD1UQY4"/>
<evidence type="ECO:0000256" key="3">
    <source>
        <dbReference type="ARBA" id="ARBA00022553"/>
    </source>
</evidence>
<evidence type="ECO:0000256" key="2">
    <source>
        <dbReference type="ARBA" id="ARBA00020355"/>
    </source>
</evidence>
<feature type="binding site" evidence="8">
    <location>
        <position position="229"/>
    </location>
    <ligand>
        <name>3',5'-cyclic AMP</name>
        <dbReference type="ChEBI" id="CHEBI:58165"/>
        <label>1</label>
    </ligand>
</feature>
<feature type="compositionally biased region" description="Acidic residues" evidence="9">
    <location>
        <begin position="83"/>
        <end position="93"/>
    </location>
</feature>
<sequence>MGKSKKEIGKIISPILEKLVNRLLVIKPEDPIPYMIQHLEDSIGSGAKPLNKRESVELAKLRKQFQNLKKKDDMEEDSKVSEEEASSDDEDDYIDELPEVAKVRMSGPARNSVSQEVYGIFNKKQDFIARVIEKSDEMKHKIRERLLESFMFANLDEKDLCIVIDAMEEKIYEEGDTVIKQGDDGAELFLVGEGLLQCFKETKTTEVYLRDYEHGESFGELALLYNAPRAATIRAKSRSILYSLDRDTFNLIVKESSQKKRDKYEQILKKVSILDSVSAYERSQIADAIKEESFKDGDMVIKQGDPGSIFYMVSEGEAIAMKKFDGSEEEKEVMKYNPGDYFGELALLRNEPRAASVIAKTDLVVLKLDRLSFKRMIGPLEVILKRNMEMYKTVVSS</sequence>
<dbReference type="GO" id="GO:0030552">
    <property type="term" value="F:cAMP binding"/>
    <property type="evidence" value="ECO:0007669"/>
    <property type="project" value="UniProtKB-KW"/>
</dbReference>
<dbReference type="InterPro" id="IPR018490">
    <property type="entry name" value="cNMP-bd_dom_sf"/>
</dbReference>
<dbReference type="InterPro" id="IPR014710">
    <property type="entry name" value="RmlC-like_jellyroll"/>
</dbReference>
<evidence type="ECO:0000256" key="9">
    <source>
        <dbReference type="SAM" id="MobiDB-lite"/>
    </source>
</evidence>
<evidence type="ECO:0000259" key="10">
    <source>
        <dbReference type="PROSITE" id="PS50042"/>
    </source>
</evidence>
<dbReference type="GO" id="GO:0033554">
    <property type="term" value="P:cellular response to stress"/>
    <property type="evidence" value="ECO:0007669"/>
    <property type="project" value="UniProtKB-ARBA"/>
</dbReference>
<evidence type="ECO:0000256" key="4">
    <source>
        <dbReference type="ARBA" id="ARBA00022566"/>
    </source>
</evidence>
<dbReference type="EMBL" id="CAMPGE010012720">
    <property type="protein sequence ID" value="CAI2371482.1"/>
    <property type="molecule type" value="Genomic_DNA"/>
</dbReference>
<feature type="binding site" evidence="8">
    <location>
        <position position="353"/>
    </location>
    <ligand>
        <name>3',5'-cyclic AMP</name>
        <dbReference type="ChEBI" id="CHEBI:58165"/>
        <label>2</label>
    </ligand>
</feature>
<dbReference type="FunFam" id="2.60.120.10:FF:000006">
    <property type="entry name" value="cAMP-dependent protein kinase type I-alpha regulatory subunit"/>
    <property type="match status" value="1"/>
</dbReference>
<dbReference type="InterPro" id="IPR000595">
    <property type="entry name" value="cNMP-bd_dom"/>
</dbReference>
<feature type="domain" description="Cyclic nucleotide-binding" evidence="10">
    <location>
        <begin position="151"/>
        <end position="270"/>
    </location>
</feature>
<gene>
    <name evidence="11" type="ORF">ECRASSUSDP1_LOCUS12805</name>
</gene>
<comment type="similarity">
    <text evidence="1">Belongs to the cAMP-dependent kinase regulatory chain family.</text>
</comment>
<keyword evidence="5" id="KW-0677">Repeat</keyword>
<protein>
    <recommendedName>
        <fullName evidence="2">cAMP-dependent protein kinase regulatory subunit</fullName>
    </recommendedName>
</protein>
<dbReference type="PROSITE" id="PS00889">
    <property type="entry name" value="CNMP_BINDING_2"/>
    <property type="match status" value="2"/>
</dbReference>
<keyword evidence="3" id="KW-0597">Phosphoprotein</keyword>
<feature type="compositionally biased region" description="Basic and acidic residues" evidence="9">
    <location>
        <begin position="69"/>
        <end position="82"/>
    </location>
</feature>
<evidence type="ECO:0000256" key="8">
    <source>
        <dbReference type="PIRSR" id="PIRSR000548-1"/>
    </source>
</evidence>
<dbReference type="SMART" id="SM00100">
    <property type="entry name" value="cNMP"/>
    <property type="match status" value="2"/>
</dbReference>
<name>A0AAD1UQY4_EUPCR</name>
<feature type="domain" description="Cyclic nucleotide-binding" evidence="10">
    <location>
        <begin position="273"/>
        <end position="394"/>
    </location>
</feature>
<dbReference type="InterPro" id="IPR050503">
    <property type="entry name" value="cAMP-dep_PK_reg_su-like"/>
</dbReference>
<dbReference type="FunFam" id="2.60.120.10:FF:000039">
    <property type="entry name" value="cAMP-dependent protein kinase regulatory subunit"/>
    <property type="match status" value="1"/>
</dbReference>
<dbReference type="GO" id="GO:0005952">
    <property type="term" value="C:cAMP-dependent protein kinase complex"/>
    <property type="evidence" value="ECO:0007669"/>
    <property type="project" value="InterPro"/>
</dbReference>
<keyword evidence="6 8" id="KW-0547">Nucleotide-binding</keyword>
<evidence type="ECO:0000313" key="12">
    <source>
        <dbReference type="Proteomes" id="UP001295684"/>
    </source>
</evidence>
<dbReference type="PRINTS" id="PR00103">
    <property type="entry name" value="CAMPKINASE"/>
</dbReference>
<dbReference type="CDD" id="cd00038">
    <property type="entry name" value="CAP_ED"/>
    <property type="match status" value="2"/>
</dbReference>
<dbReference type="PROSITE" id="PS50042">
    <property type="entry name" value="CNMP_BINDING_3"/>
    <property type="match status" value="2"/>
</dbReference>
<dbReference type="PROSITE" id="PS00888">
    <property type="entry name" value="CNMP_BINDING_1"/>
    <property type="match status" value="2"/>
</dbReference>
<dbReference type="InterPro" id="IPR018488">
    <property type="entry name" value="cNMP-bd_CS"/>
</dbReference>
<reference evidence="11" key="1">
    <citation type="submission" date="2023-07" db="EMBL/GenBank/DDBJ databases">
        <authorList>
            <consortium name="AG Swart"/>
            <person name="Singh M."/>
            <person name="Singh A."/>
            <person name="Seah K."/>
            <person name="Emmerich C."/>
        </authorList>
    </citation>
    <scope>NUCLEOTIDE SEQUENCE</scope>
    <source>
        <strain evidence="11">DP1</strain>
    </source>
</reference>
<organism evidence="11 12">
    <name type="scientific">Euplotes crassus</name>
    <dbReference type="NCBI Taxonomy" id="5936"/>
    <lineage>
        <taxon>Eukaryota</taxon>
        <taxon>Sar</taxon>
        <taxon>Alveolata</taxon>
        <taxon>Ciliophora</taxon>
        <taxon>Intramacronucleata</taxon>
        <taxon>Spirotrichea</taxon>
        <taxon>Hypotrichia</taxon>
        <taxon>Euplotida</taxon>
        <taxon>Euplotidae</taxon>
        <taxon>Moneuplotes</taxon>
    </lineage>
</organism>
<feature type="binding site" evidence="8">
    <location>
        <position position="344"/>
    </location>
    <ligand>
        <name>3',5'-cyclic AMP</name>
        <dbReference type="ChEBI" id="CHEBI:58165"/>
        <label>2</label>
    </ligand>
</feature>
<dbReference type="GO" id="GO:0005829">
    <property type="term" value="C:cytosol"/>
    <property type="evidence" value="ECO:0007669"/>
    <property type="project" value="TreeGrafter"/>
</dbReference>
<comment type="caution">
    <text evidence="11">The sequence shown here is derived from an EMBL/GenBank/DDBJ whole genome shotgun (WGS) entry which is preliminary data.</text>
</comment>
<dbReference type="GO" id="GO:0004862">
    <property type="term" value="F:cAMP-dependent protein kinase inhibitor activity"/>
    <property type="evidence" value="ECO:0007669"/>
    <property type="project" value="TreeGrafter"/>
</dbReference>
<dbReference type="Pfam" id="PF00027">
    <property type="entry name" value="cNMP_binding"/>
    <property type="match status" value="2"/>
</dbReference>
<feature type="region of interest" description="Disordered" evidence="9">
    <location>
        <begin position="69"/>
        <end position="93"/>
    </location>
</feature>
<dbReference type="PANTHER" id="PTHR11635:SF152">
    <property type="entry name" value="CAMP-DEPENDENT PROTEIN KINASE TYPE I REGULATORY SUBUNIT-RELATED"/>
    <property type="match status" value="1"/>
</dbReference>
<keyword evidence="4 8" id="KW-0116">cAMP-binding</keyword>